<name>A0ABQ9H249_9NEOP</name>
<proteinExistence type="predicted"/>
<protein>
    <submittedName>
        <fullName evidence="1">Uncharacterized protein</fullName>
    </submittedName>
</protein>
<dbReference type="EMBL" id="JARBHB010000007">
    <property type="protein sequence ID" value="KAJ8878383.1"/>
    <property type="molecule type" value="Genomic_DNA"/>
</dbReference>
<reference evidence="1 2" key="1">
    <citation type="submission" date="2023-02" db="EMBL/GenBank/DDBJ databases">
        <title>LHISI_Scaffold_Assembly.</title>
        <authorList>
            <person name="Stuart O.P."/>
            <person name="Cleave R."/>
            <person name="Magrath M.J.L."/>
            <person name="Mikheyev A.S."/>
        </authorList>
    </citation>
    <scope>NUCLEOTIDE SEQUENCE [LARGE SCALE GENOMIC DNA]</scope>
    <source>
        <strain evidence="1">Daus_M_001</strain>
        <tissue evidence="1">Leg muscle</tissue>
    </source>
</reference>
<sequence length="68" mass="7944">MTHELNTRSKDDSQLVIPDHNAHFFVKSFSVNDVREWNQLPKSIRDLTSHYAFQKRVKAHLFSVAAHP</sequence>
<accession>A0ABQ9H249</accession>
<comment type="caution">
    <text evidence="1">The sequence shown here is derived from an EMBL/GenBank/DDBJ whole genome shotgun (WGS) entry which is preliminary data.</text>
</comment>
<evidence type="ECO:0000313" key="1">
    <source>
        <dbReference type="EMBL" id="KAJ8878383.1"/>
    </source>
</evidence>
<dbReference type="Proteomes" id="UP001159363">
    <property type="component" value="Chromosome 6"/>
</dbReference>
<gene>
    <name evidence="1" type="ORF">PR048_018960</name>
</gene>
<organism evidence="1 2">
    <name type="scientific">Dryococelus australis</name>
    <dbReference type="NCBI Taxonomy" id="614101"/>
    <lineage>
        <taxon>Eukaryota</taxon>
        <taxon>Metazoa</taxon>
        <taxon>Ecdysozoa</taxon>
        <taxon>Arthropoda</taxon>
        <taxon>Hexapoda</taxon>
        <taxon>Insecta</taxon>
        <taxon>Pterygota</taxon>
        <taxon>Neoptera</taxon>
        <taxon>Polyneoptera</taxon>
        <taxon>Phasmatodea</taxon>
        <taxon>Verophasmatodea</taxon>
        <taxon>Anareolatae</taxon>
        <taxon>Phasmatidae</taxon>
        <taxon>Eurycanthinae</taxon>
        <taxon>Dryococelus</taxon>
    </lineage>
</organism>
<keyword evidence="2" id="KW-1185">Reference proteome</keyword>
<evidence type="ECO:0000313" key="2">
    <source>
        <dbReference type="Proteomes" id="UP001159363"/>
    </source>
</evidence>